<evidence type="ECO:0000313" key="10">
    <source>
        <dbReference type="Proteomes" id="UP000007517"/>
    </source>
</evidence>
<dbReference type="PANTHER" id="PTHR34820">
    <property type="entry name" value="INNER MEMBRANE PROTEIN YEBZ"/>
    <property type="match status" value="1"/>
</dbReference>
<dbReference type="InterPro" id="IPR032694">
    <property type="entry name" value="CopC/D"/>
</dbReference>
<feature type="transmembrane region" description="Helical" evidence="7">
    <location>
        <begin position="71"/>
        <end position="98"/>
    </location>
</feature>
<dbReference type="Pfam" id="PF05425">
    <property type="entry name" value="CopD"/>
    <property type="match status" value="1"/>
</dbReference>
<feature type="transmembrane region" description="Helical" evidence="7">
    <location>
        <begin position="32"/>
        <end position="51"/>
    </location>
</feature>
<feature type="compositionally biased region" description="Polar residues" evidence="6">
    <location>
        <begin position="1"/>
        <end position="11"/>
    </location>
</feature>
<evidence type="ECO:0000256" key="6">
    <source>
        <dbReference type="SAM" id="MobiDB-lite"/>
    </source>
</evidence>
<accession>H6RJQ9</accession>
<sequence length="469" mass="46056">MSSAAPATRTPSPEHAPAAVSPAGPATSRGPVAALAGVALTALLLGAIELGRDGSAAGSPGLAGAGQLVEWSLPVVTLAGRIAAVGTIGTLLFAAVLLPGGRVGLSSAGRRATVAASWWAVGWAAATALGAVLTLSRLVGAPPTALTWSAVRVFVGDTGAGRAALLVVALTAVLAFGARRCSRPVVARILLAGALVALIVPVVLTGHSSGAGDHALAATTLAVHVVAAGVWVGGLLALVAHGRRSGELAGAVARFSPIALLCLLVTALSGVVAAGAVLGGAAALLGALDSGYGWLLVAKTAALVVLGLLGWQHRRRTLPRLHAGEPGSFRRFAAVEVLVMLATLALAVALASSPPPQSAAAAATGSGSPVAAAPGTAADPMAGHDHGELSVAVLIDGERFHVAGPVAAGSRVTVHNSTVQEGTITAADGSFDVVVPGRSLITFLAPAEPGTYPFTNRHSTTFGDVLVVE</sequence>
<feature type="region of interest" description="Disordered" evidence="6">
    <location>
        <begin position="1"/>
        <end position="24"/>
    </location>
</feature>
<feature type="transmembrane region" description="Helical" evidence="7">
    <location>
        <begin position="118"/>
        <end position="139"/>
    </location>
</feature>
<dbReference type="InterPro" id="IPR008457">
    <property type="entry name" value="Cu-R_CopD_dom"/>
</dbReference>
<evidence type="ECO:0000259" key="8">
    <source>
        <dbReference type="Pfam" id="PF05425"/>
    </source>
</evidence>
<feature type="transmembrane region" description="Helical" evidence="7">
    <location>
        <begin position="216"/>
        <end position="239"/>
    </location>
</feature>
<feature type="transmembrane region" description="Helical" evidence="7">
    <location>
        <begin position="291"/>
        <end position="311"/>
    </location>
</feature>
<keyword evidence="5 7" id="KW-0472">Membrane</keyword>
<feature type="region of interest" description="Disordered" evidence="6">
    <location>
        <begin position="358"/>
        <end position="381"/>
    </location>
</feature>
<dbReference type="PANTHER" id="PTHR34820:SF4">
    <property type="entry name" value="INNER MEMBRANE PROTEIN YEBZ"/>
    <property type="match status" value="1"/>
</dbReference>
<dbReference type="STRING" id="1146883.BLASA_2687"/>
<feature type="domain" description="Copper resistance protein D" evidence="8">
    <location>
        <begin position="250"/>
        <end position="350"/>
    </location>
</feature>
<dbReference type="AlphaFoldDB" id="H6RJQ9"/>
<protein>
    <submittedName>
        <fullName evidence="9">Copper resistance transporter</fullName>
    </submittedName>
</protein>
<dbReference type="KEGG" id="bsd:BLASA_2687"/>
<evidence type="ECO:0000256" key="1">
    <source>
        <dbReference type="ARBA" id="ARBA00004651"/>
    </source>
</evidence>
<evidence type="ECO:0000313" key="9">
    <source>
        <dbReference type="EMBL" id="CCG03562.1"/>
    </source>
</evidence>
<evidence type="ECO:0000256" key="2">
    <source>
        <dbReference type="ARBA" id="ARBA00022475"/>
    </source>
</evidence>
<proteinExistence type="predicted"/>
<gene>
    <name evidence="9" type="primary">copD</name>
    <name evidence="9" type="ordered locus">BLASA_2687</name>
</gene>
<evidence type="ECO:0000256" key="4">
    <source>
        <dbReference type="ARBA" id="ARBA00022989"/>
    </source>
</evidence>
<keyword evidence="2" id="KW-1003">Cell membrane</keyword>
<keyword evidence="3 7" id="KW-0812">Transmembrane</keyword>
<dbReference type="eggNOG" id="COG1276">
    <property type="taxonomic scope" value="Bacteria"/>
</dbReference>
<dbReference type="EMBL" id="FO117623">
    <property type="protein sequence ID" value="CCG03562.1"/>
    <property type="molecule type" value="Genomic_DNA"/>
</dbReference>
<evidence type="ECO:0000256" key="3">
    <source>
        <dbReference type="ARBA" id="ARBA00022692"/>
    </source>
</evidence>
<reference evidence="10" key="2">
    <citation type="submission" date="2012-02" db="EMBL/GenBank/DDBJ databases">
        <title>Complete genome sequence of Blastococcus saxobsidens strain DD2.</title>
        <authorList>
            <person name="Genoscope."/>
        </authorList>
    </citation>
    <scope>NUCLEOTIDE SEQUENCE [LARGE SCALE GENOMIC DNA]</scope>
    <source>
        <strain evidence="10">DD2</strain>
    </source>
</reference>
<evidence type="ECO:0000256" key="5">
    <source>
        <dbReference type="ARBA" id="ARBA00023136"/>
    </source>
</evidence>
<organism evidence="9 10">
    <name type="scientific">Blastococcus saxobsidens (strain DD2)</name>
    <dbReference type="NCBI Taxonomy" id="1146883"/>
    <lineage>
        <taxon>Bacteria</taxon>
        <taxon>Bacillati</taxon>
        <taxon>Actinomycetota</taxon>
        <taxon>Actinomycetes</taxon>
        <taxon>Geodermatophilales</taxon>
        <taxon>Geodermatophilaceae</taxon>
        <taxon>Blastococcus</taxon>
    </lineage>
</organism>
<feature type="compositionally biased region" description="Low complexity" evidence="6">
    <location>
        <begin position="358"/>
        <end position="378"/>
    </location>
</feature>
<dbReference type="GO" id="GO:0006825">
    <property type="term" value="P:copper ion transport"/>
    <property type="evidence" value="ECO:0007669"/>
    <property type="project" value="InterPro"/>
</dbReference>
<keyword evidence="4 7" id="KW-1133">Transmembrane helix</keyword>
<feature type="transmembrane region" description="Helical" evidence="7">
    <location>
        <begin position="332"/>
        <end position="351"/>
    </location>
</feature>
<feature type="transmembrane region" description="Helical" evidence="7">
    <location>
        <begin position="260"/>
        <end position="285"/>
    </location>
</feature>
<evidence type="ECO:0000256" key="7">
    <source>
        <dbReference type="SAM" id="Phobius"/>
    </source>
</evidence>
<comment type="subcellular location">
    <subcellularLocation>
        <location evidence="1">Cell membrane</location>
        <topology evidence="1">Multi-pass membrane protein</topology>
    </subcellularLocation>
</comment>
<dbReference type="Proteomes" id="UP000007517">
    <property type="component" value="Chromosome"/>
</dbReference>
<dbReference type="GO" id="GO:0005886">
    <property type="term" value="C:plasma membrane"/>
    <property type="evidence" value="ECO:0007669"/>
    <property type="project" value="UniProtKB-SubCell"/>
</dbReference>
<feature type="transmembrane region" description="Helical" evidence="7">
    <location>
        <begin position="159"/>
        <end position="178"/>
    </location>
</feature>
<dbReference type="HOGENOM" id="CLU_582245_0_0_11"/>
<name>H6RJQ9_BLASD</name>
<reference evidence="9 10" key="1">
    <citation type="journal article" date="2012" name="J. Bacteriol.">
        <title>Genome Sequence of Blastococcus saxobsidens DD2, a Stone-Inhabiting Bacterium.</title>
        <authorList>
            <person name="Chouaia B."/>
            <person name="Crotti E."/>
            <person name="Brusetti L."/>
            <person name="Daffonchio D."/>
            <person name="Essoussi I."/>
            <person name="Nouioui I."/>
            <person name="Sbissi I."/>
            <person name="Ghodhbane-Gtari F."/>
            <person name="Gtari M."/>
            <person name="Vacherie B."/>
            <person name="Barbe V."/>
            <person name="Medigue C."/>
            <person name="Gury J."/>
            <person name="Pujic P."/>
            <person name="Normand P."/>
        </authorList>
    </citation>
    <scope>NUCLEOTIDE SEQUENCE [LARGE SCALE GENOMIC DNA]</scope>
    <source>
        <strain evidence="9 10">DD2</strain>
    </source>
</reference>
<keyword evidence="10" id="KW-1185">Reference proteome</keyword>
<feature type="transmembrane region" description="Helical" evidence="7">
    <location>
        <begin position="185"/>
        <end position="204"/>
    </location>
</feature>